<keyword evidence="1" id="KW-0472">Membrane</keyword>
<comment type="caution">
    <text evidence="3">The sequence shown here is derived from an EMBL/GenBank/DDBJ whole genome shotgun (WGS) entry which is preliminary data.</text>
</comment>
<gene>
    <name evidence="3" type="ORF">GSLYS_00005891001</name>
</gene>
<reference evidence="3 4" key="1">
    <citation type="submission" date="2024-04" db="EMBL/GenBank/DDBJ databases">
        <authorList>
            <consortium name="Genoscope - CEA"/>
            <person name="William W."/>
        </authorList>
    </citation>
    <scope>NUCLEOTIDE SEQUENCE [LARGE SCALE GENOMIC DNA]</scope>
</reference>
<name>A0AAV2HD37_LYMST</name>
<keyword evidence="2" id="KW-0732">Signal</keyword>
<keyword evidence="4" id="KW-1185">Reference proteome</keyword>
<evidence type="ECO:0000256" key="2">
    <source>
        <dbReference type="SAM" id="SignalP"/>
    </source>
</evidence>
<keyword evidence="1" id="KW-1133">Transmembrane helix</keyword>
<dbReference type="Proteomes" id="UP001497497">
    <property type="component" value="Unassembled WGS sequence"/>
</dbReference>
<feature type="signal peptide" evidence="2">
    <location>
        <begin position="1"/>
        <end position="21"/>
    </location>
</feature>
<feature type="chain" id="PRO_5043629100" description="Ig-like domain-containing protein" evidence="2">
    <location>
        <begin position="22"/>
        <end position="374"/>
    </location>
</feature>
<evidence type="ECO:0000313" key="3">
    <source>
        <dbReference type="EMBL" id="CAL1531796.1"/>
    </source>
</evidence>
<evidence type="ECO:0000313" key="4">
    <source>
        <dbReference type="Proteomes" id="UP001497497"/>
    </source>
</evidence>
<evidence type="ECO:0000256" key="1">
    <source>
        <dbReference type="SAM" id="Phobius"/>
    </source>
</evidence>
<keyword evidence="1" id="KW-0812">Transmembrane</keyword>
<accession>A0AAV2HD37</accession>
<protein>
    <recommendedName>
        <fullName evidence="5">Ig-like domain-containing protein</fullName>
    </recommendedName>
</protein>
<evidence type="ECO:0008006" key="5">
    <source>
        <dbReference type="Google" id="ProtNLM"/>
    </source>
</evidence>
<feature type="transmembrane region" description="Helical" evidence="1">
    <location>
        <begin position="337"/>
        <end position="361"/>
    </location>
</feature>
<sequence>MAGKIIAKTLFLLYFIDQTMNLWTSVDKPYSFNCDYAKNVLDSITWQSQDLISKYKCSIYTMPQCDPADDNASLYYEAKMTSNGSVYTSVFKIKSVPLLPYNTTWFCRVDLLDQTSSKIQYGLNVFAPPKTPTCDTVTVVDDINIQIHCFTEIVFPTAICDFYVNTNATREVYLTNGSIFYDHHQSIINGYNRTDCTYAVSAGILKFGSHLLSVVMYPNIGADITDEMKRSGQYTQSITIGYPQAHLEADCFVHLQVNANRTCTCTDISKHILQSRITWSAGSKTLETNATFIRNITLLEGQSFTCTITNTLNLTDEINYILKRKYDLLETDTEVNFIALGAGVAAALLLVGTVIIVCFVFQKKGSCLFKTYSR</sequence>
<dbReference type="AlphaFoldDB" id="A0AAV2HD37"/>
<organism evidence="3 4">
    <name type="scientific">Lymnaea stagnalis</name>
    <name type="common">Great pond snail</name>
    <name type="synonym">Helix stagnalis</name>
    <dbReference type="NCBI Taxonomy" id="6523"/>
    <lineage>
        <taxon>Eukaryota</taxon>
        <taxon>Metazoa</taxon>
        <taxon>Spiralia</taxon>
        <taxon>Lophotrochozoa</taxon>
        <taxon>Mollusca</taxon>
        <taxon>Gastropoda</taxon>
        <taxon>Heterobranchia</taxon>
        <taxon>Euthyneura</taxon>
        <taxon>Panpulmonata</taxon>
        <taxon>Hygrophila</taxon>
        <taxon>Lymnaeoidea</taxon>
        <taxon>Lymnaeidae</taxon>
        <taxon>Lymnaea</taxon>
    </lineage>
</organism>
<dbReference type="EMBL" id="CAXITT010000097">
    <property type="protein sequence ID" value="CAL1531796.1"/>
    <property type="molecule type" value="Genomic_DNA"/>
</dbReference>
<proteinExistence type="predicted"/>